<keyword evidence="2" id="KW-0201">Cytochrome c-type biogenesis</keyword>
<gene>
    <name evidence="8" type="ORF">GLV81_04175</name>
</gene>
<evidence type="ECO:0000256" key="6">
    <source>
        <dbReference type="SAM" id="SignalP"/>
    </source>
</evidence>
<dbReference type="GO" id="GO:0030313">
    <property type="term" value="C:cell envelope"/>
    <property type="evidence" value="ECO:0007669"/>
    <property type="project" value="UniProtKB-SubCell"/>
</dbReference>
<dbReference type="InterPro" id="IPR013766">
    <property type="entry name" value="Thioredoxin_domain"/>
</dbReference>
<dbReference type="GO" id="GO:0016209">
    <property type="term" value="F:antioxidant activity"/>
    <property type="evidence" value="ECO:0007669"/>
    <property type="project" value="InterPro"/>
</dbReference>
<sequence length="379" mass="42204">MTKAFYFLAAVLLGNAVAAQQPFTLTGNVSKVKDPVSKVYLSYYADGESHRDSTEVKNGTFTFKGTLNEAILGNLMVRIKDSAGTGLRPYNMRRDGYGIFLQPGKLSISSVDSFSNATVKGSAAHTAYLKLKAMNKELDDKAAELNKKYGEYSRAKDEAGMKQIEKEFDALEAQMNANYKKYITENTQSPIALYALNRYAGYDINAADVEPIFLLLPEATRNSSGGKDMAEKIDKAKKTGIGVIAMDFTQNDTLGNPVTLSSFRGKYLLIDFWASWCGPCRRENPNVVAAYQKYHAKGFDILGVSLDQPNAKEKWMKAIHDDNLTWTQVSDLKYWKNEVAVQYGIQAIPQNFLLDPEGKIIGKNLRGEELQQKLAEIFK</sequence>
<dbReference type="InterPro" id="IPR017937">
    <property type="entry name" value="Thioredoxin_CS"/>
</dbReference>
<keyword evidence="9" id="KW-1185">Reference proteome</keyword>
<dbReference type="GO" id="GO:0016491">
    <property type="term" value="F:oxidoreductase activity"/>
    <property type="evidence" value="ECO:0007669"/>
    <property type="project" value="InterPro"/>
</dbReference>
<keyword evidence="4" id="KW-0676">Redox-active center</keyword>
<dbReference type="Proteomes" id="UP000426027">
    <property type="component" value="Chromosome"/>
</dbReference>
<dbReference type="Pfam" id="PF00578">
    <property type="entry name" value="AhpC-TSA"/>
    <property type="match status" value="1"/>
</dbReference>
<dbReference type="RefSeq" id="WP_157477138.1">
    <property type="nucleotide sequence ID" value="NZ_CP046566.1"/>
</dbReference>
<keyword evidence="3" id="KW-1015">Disulfide bond</keyword>
<dbReference type="InterPro" id="IPR000866">
    <property type="entry name" value="AhpC/TSA"/>
</dbReference>
<evidence type="ECO:0000259" key="7">
    <source>
        <dbReference type="PROSITE" id="PS51352"/>
    </source>
</evidence>
<protein>
    <submittedName>
        <fullName evidence="8">Redoxin domain-containing protein</fullName>
    </submittedName>
</protein>
<dbReference type="Pfam" id="PF14289">
    <property type="entry name" value="DUF4369"/>
    <property type="match status" value="1"/>
</dbReference>
<evidence type="ECO:0000256" key="2">
    <source>
        <dbReference type="ARBA" id="ARBA00022748"/>
    </source>
</evidence>
<dbReference type="AlphaFoldDB" id="A0A6I6GQL7"/>
<reference evidence="8 9" key="1">
    <citation type="submission" date="2019-11" db="EMBL/GenBank/DDBJ databases">
        <authorList>
            <person name="Im W.T."/>
        </authorList>
    </citation>
    <scope>NUCLEOTIDE SEQUENCE [LARGE SCALE GENOMIC DNA]</scope>
    <source>
        <strain evidence="8 9">SB-02</strain>
    </source>
</reference>
<evidence type="ECO:0000256" key="1">
    <source>
        <dbReference type="ARBA" id="ARBA00004196"/>
    </source>
</evidence>
<feature type="coiled-coil region" evidence="5">
    <location>
        <begin position="128"/>
        <end position="181"/>
    </location>
</feature>
<dbReference type="KEGG" id="fls:GLV81_04175"/>
<keyword evidence="5" id="KW-0175">Coiled coil</keyword>
<comment type="subcellular location">
    <subcellularLocation>
        <location evidence="1">Cell envelope</location>
    </subcellularLocation>
</comment>
<proteinExistence type="predicted"/>
<evidence type="ECO:0000256" key="3">
    <source>
        <dbReference type="ARBA" id="ARBA00023157"/>
    </source>
</evidence>
<evidence type="ECO:0000313" key="8">
    <source>
        <dbReference type="EMBL" id="QGW27399.1"/>
    </source>
</evidence>
<dbReference type="InterPro" id="IPR036249">
    <property type="entry name" value="Thioredoxin-like_sf"/>
</dbReference>
<dbReference type="InterPro" id="IPR025380">
    <property type="entry name" value="DUF4369"/>
</dbReference>
<dbReference type="PROSITE" id="PS51352">
    <property type="entry name" value="THIOREDOXIN_2"/>
    <property type="match status" value="1"/>
</dbReference>
<dbReference type="Gene3D" id="3.40.30.10">
    <property type="entry name" value="Glutaredoxin"/>
    <property type="match status" value="1"/>
</dbReference>
<evidence type="ECO:0000313" key="9">
    <source>
        <dbReference type="Proteomes" id="UP000426027"/>
    </source>
</evidence>
<dbReference type="PANTHER" id="PTHR42852:SF6">
    <property type="entry name" value="THIOL:DISULFIDE INTERCHANGE PROTEIN DSBE"/>
    <property type="match status" value="1"/>
</dbReference>
<feature type="chain" id="PRO_5026210247" evidence="6">
    <location>
        <begin position="19"/>
        <end position="379"/>
    </location>
</feature>
<feature type="domain" description="Thioredoxin" evidence="7">
    <location>
        <begin position="239"/>
        <end position="379"/>
    </location>
</feature>
<feature type="signal peptide" evidence="6">
    <location>
        <begin position="1"/>
        <end position="18"/>
    </location>
</feature>
<dbReference type="PROSITE" id="PS00194">
    <property type="entry name" value="THIOREDOXIN_1"/>
    <property type="match status" value="1"/>
</dbReference>
<dbReference type="InterPro" id="IPR050553">
    <property type="entry name" value="Thioredoxin_ResA/DsbE_sf"/>
</dbReference>
<dbReference type="GO" id="GO:0017004">
    <property type="term" value="P:cytochrome complex assembly"/>
    <property type="evidence" value="ECO:0007669"/>
    <property type="project" value="UniProtKB-KW"/>
</dbReference>
<name>A0A6I6GQL7_9BACT</name>
<dbReference type="SUPFAM" id="SSF52833">
    <property type="entry name" value="Thioredoxin-like"/>
    <property type="match status" value="1"/>
</dbReference>
<keyword evidence="6" id="KW-0732">Signal</keyword>
<evidence type="ECO:0000256" key="4">
    <source>
        <dbReference type="ARBA" id="ARBA00023284"/>
    </source>
</evidence>
<accession>A0A6I6GQL7</accession>
<dbReference type="EMBL" id="CP046566">
    <property type="protein sequence ID" value="QGW27399.1"/>
    <property type="molecule type" value="Genomic_DNA"/>
</dbReference>
<dbReference type="PANTHER" id="PTHR42852">
    <property type="entry name" value="THIOL:DISULFIDE INTERCHANGE PROTEIN DSBE"/>
    <property type="match status" value="1"/>
</dbReference>
<organism evidence="8 9">
    <name type="scientific">Phnomibacter ginsenosidimutans</name>
    <dbReference type="NCBI Taxonomy" id="2676868"/>
    <lineage>
        <taxon>Bacteria</taxon>
        <taxon>Pseudomonadati</taxon>
        <taxon>Bacteroidota</taxon>
        <taxon>Chitinophagia</taxon>
        <taxon>Chitinophagales</taxon>
        <taxon>Chitinophagaceae</taxon>
        <taxon>Phnomibacter</taxon>
    </lineage>
</organism>
<dbReference type="CDD" id="cd02966">
    <property type="entry name" value="TlpA_like_family"/>
    <property type="match status" value="1"/>
</dbReference>
<evidence type="ECO:0000256" key="5">
    <source>
        <dbReference type="SAM" id="Coils"/>
    </source>
</evidence>